<dbReference type="GO" id="GO:0046872">
    <property type="term" value="F:metal ion binding"/>
    <property type="evidence" value="ECO:0007669"/>
    <property type="project" value="UniProtKB-UniRule"/>
</dbReference>
<dbReference type="PANTHER" id="PTHR23078:SF3">
    <property type="entry name" value="VESICLE-FUSING ATPASE"/>
    <property type="match status" value="1"/>
</dbReference>
<protein>
    <recommendedName>
        <fullName evidence="4">Vesicle-fusing ATPase</fullName>
        <ecNumber evidence="4">3.6.4.6</ecNumber>
    </recommendedName>
</protein>
<dbReference type="EMBL" id="JAQMWT010000344">
    <property type="protein sequence ID" value="KAJ8603820.1"/>
    <property type="molecule type" value="Genomic_DNA"/>
</dbReference>
<keyword evidence="4" id="KW-0653">Protein transport</keyword>
<keyword evidence="5" id="KW-0732">Signal</keyword>
<dbReference type="Proteomes" id="UP001230188">
    <property type="component" value="Unassembled WGS sequence"/>
</dbReference>
<evidence type="ECO:0000313" key="8">
    <source>
        <dbReference type="Proteomes" id="UP001230188"/>
    </source>
</evidence>
<dbReference type="GO" id="GO:0016887">
    <property type="term" value="F:ATP hydrolysis activity"/>
    <property type="evidence" value="ECO:0007669"/>
    <property type="project" value="InterPro"/>
</dbReference>
<keyword evidence="4" id="KW-0479">Metal-binding</keyword>
<dbReference type="GO" id="GO:0043001">
    <property type="term" value="P:Golgi to plasma membrane protein transport"/>
    <property type="evidence" value="ECO:0007669"/>
    <property type="project" value="TreeGrafter"/>
</dbReference>
<keyword evidence="2 4" id="KW-0547">Nucleotide-binding</keyword>
<keyword evidence="8" id="KW-1185">Reference proteome</keyword>
<name>A0AAD7XPN0_9STRA</name>
<dbReference type="Gene3D" id="1.10.8.60">
    <property type="match status" value="1"/>
</dbReference>
<comment type="subcellular location">
    <subcellularLocation>
        <location evidence="4">Cytoplasm</location>
    </subcellularLocation>
</comment>
<feature type="domain" description="AAA+ ATPase" evidence="6">
    <location>
        <begin position="265"/>
        <end position="414"/>
    </location>
</feature>
<dbReference type="InterPro" id="IPR003959">
    <property type="entry name" value="ATPase_AAA_core"/>
</dbReference>
<dbReference type="SUPFAM" id="SSF52540">
    <property type="entry name" value="P-loop containing nucleoside triphosphate hydrolases"/>
    <property type="match status" value="1"/>
</dbReference>
<dbReference type="GO" id="GO:0006891">
    <property type="term" value="P:intra-Golgi vesicle-mediated transport"/>
    <property type="evidence" value="ECO:0007669"/>
    <property type="project" value="TreeGrafter"/>
</dbReference>
<dbReference type="GO" id="GO:0005795">
    <property type="term" value="C:Golgi stack"/>
    <property type="evidence" value="ECO:0007669"/>
    <property type="project" value="TreeGrafter"/>
</dbReference>
<reference evidence="7" key="1">
    <citation type="submission" date="2023-01" db="EMBL/GenBank/DDBJ databases">
        <title>Metagenome sequencing of chrysophaentin producing Chrysophaeum taylorii.</title>
        <authorList>
            <person name="Davison J."/>
            <person name="Bewley C."/>
        </authorList>
    </citation>
    <scope>NUCLEOTIDE SEQUENCE</scope>
    <source>
        <strain evidence="7">NIES-1699</strain>
    </source>
</reference>
<keyword evidence="3 4" id="KW-0067">ATP-binding</keyword>
<dbReference type="InterPro" id="IPR039812">
    <property type="entry name" value="Vesicle-fus_ATPase"/>
</dbReference>
<evidence type="ECO:0000256" key="4">
    <source>
        <dbReference type="RuleBase" id="RU367045"/>
    </source>
</evidence>
<comment type="caution">
    <text evidence="7">The sequence shown here is derived from an EMBL/GenBank/DDBJ whole genome shotgun (WGS) entry which is preliminary data.</text>
</comment>
<comment type="cofactor">
    <cofactor evidence="4">
        <name>Mg(2+)</name>
        <dbReference type="ChEBI" id="CHEBI:18420"/>
    </cofactor>
    <text evidence="4">Binds 1 Mg(2+) ion per subunit.</text>
</comment>
<dbReference type="EC" id="3.6.4.6" evidence="4"/>
<comment type="function">
    <text evidence="4">Required for vesicle-mediated transport. Catalyzes the fusion of transport vesicles within the Golgi cisternae. Is also required for transport from the endoplasmic reticulum to the Golgi stack. Seems to function as a fusion protein required for the delivery of cargo proteins to all compartments of the Golgi stack independent of vesicle origin.</text>
</comment>
<dbReference type="GO" id="GO:0035494">
    <property type="term" value="P:SNARE complex disassembly"/>
    <property type="evidence" value="ECO:0007669"/>
    <property type="project" value="InterPro"/>
</dbReference>
<dbReference type="AlphaFoldDB" id="A0AAD7XPN0"/>
<evidence type="ECO:0000256" key="3">
    <source>
        <dbReference type="ARBA" id="ARBA00022840"/>
    </source>
</evidence>
<dbReference type="SMART" id="SM00382">
    <property type="entry name" value="AAA"/>
    <property type="match status" value="1"/>
</dbReference>
<feature type="signal peptide" evidence="5">
    <location>
        <begin position="1"/>
        <end position="18"/>
    </location>
</feature>
<evidence type="ECO:0000256" key="5">
    <source>
        <dbReference type="SAM" id="SignalP"/>
    </source>
</evidence>
<keyword evidence="4" id="KW-0378">Hydrolase</keyword>
<dbReference type="Gene3D" id="3.40.50.300">
    <property type="entry name" value="P-loop containing nucleotide triphosphate hydrolases"/>
    <property type="match status" value="1"/>
</dbReference>
<evidence type="ECO:0000259" key="6">
    <source>
        <dbReference type="SMART" id="SM00382"/>
    </source>
</evidence>
<dbReference type="InterPro" id="IPR003593">
    <property type="entry name" value="AAA+_ATPase"/>
</dbReference>
<evidence type="ECO:0000256" key="1">
    <source>
        <dbReference type="ARBA" id="ARBA00006914"/>
    </source>
</evidence>
<keyword evidence="4" id="KW-0813">Transport</keyword>
<dbReference type="Pfam" id="PF00004">
    <property type="entry name" value="AAA"/>
    <property type="match status" value="1"/>
</dbReference>
<comment type="similarity">
    <text evidence="1 4">Belongs to the AAA ATPase family.</text>
</comment>
<comment type="catalytic activity">
    <reaction evidence="4">
        <text>ATP + H2O = ADP + phosphate + H(+)</text>
        <dbReference type="Rhea" id="RHEA:13065"/>
        <dbReference type="ChEBI" id="CHEBI:15377"/>
        <dbReference type="ChEBI" id="CHEBI:15378"/>
        <dbReference type="ChEBI" id="CHEBI:30616"/>
        <dbReference type="ChEBI" id="CHEBI:43474"/>
        <dbReference type="ChEBI" id="CHEBI:456216"/>
        <dbReference type="EC" id="3.6.4.6"/>
    </reaction>
</comment>
<evidence type="ECO:0000313" key="7">
    <source>
        <dbReference type="EMBL" id="KAJ8603820.1"/>
    </source>
</evidence>
<dbReference type="PANTHER" id="PTHR23078">
    <property type="entry name" value="VESICULAR-FUSION PROTEIN NSF"/>
    <property type="match status" value="1"/>
</dbReference>
<gene>
    <name evidence="7" type="ORF">CTAYLR_000248</name>
</gene>
<accession>A0AAD7XPN0</accession>
<dbReference type="GO" id="GO:0005524">
    <property type="term" value="F:ATP binding"/>
    <property type="evidence" value="ECO:0007669"/>
    <property type="project" value="UniProtKB-UniRule"/>
</dbReference>
<keyword evidence="4" id="KW-0460">Magnesium</keyword>
<dbReference type="InterPro" id="IPR027417">
    <property type="entry name" value="P-loop_NTPase"/>
</dbReference>
<organism evidence="7 8">
    <name type="scientific">Chrysophaeum taylorii</name>
    <dbReference type="NCBI Taxonomy" id="2483200"/>
    <lineage>
        <taxon>Eukaryota</taxon>
        <taxon>Sar</taxon>
        <taxon>Stramenopiles</taxon>
        <taxon>Ochrophyta</taxon>
        <taxon>Pelagophyceae</taxon>
        <taxon>Pelagomonadales</taxon>
        <taxon>Pelagomonadaceae</taxon>
        <taxon>Chrysophaeum</taxon>
    </lineage>
</organism>
<sequence>MAAAAVVLVVLGWCHALAAVAPSGARSLARLMQSPLSNDRRQELLDELPVVEEHEYVSARRPLVVPASDATVHVLLPGARLGAAEGLSRVLGGRVRLVETSRIETDACACFGGSRCPRANCEWRQEERSSTLTDLVLDGSSRSFEASRFDVVAVDLSVLVDVGARRSAAGAIRVAAPGPAALASKLWPEPDPVLAERDEWFDAAWHPAATPPPPAAPPARATRSLDDGRALGVAGLDDVLRMLDTRVRVPLAAPPTLLRELGVSPIKGVVFWGPPGCGKSLVARKVAEALATESEPKIVAAPQILERYLGASEENLRELFCGANETASGLRCVVIDEIDAIAAARSDAAGGTPSGAERARDSIVNQLLSIMDGLGDDSDFRTLALATTNRLDLLDPALLRAGRFEVHVKVDPPDRRGRQQILDLHTSTARASGRLAPEAADNLDAIAADLPDGTTGATIAAIVRLGASFALRRYFDTQDLAAAVITLADLERAVAEIPGEVTRDQRHST</sequence>
<keyword evidence="4" id="KW-0963">Cytoplasm</keyword>
<evidence type="ECO:0000256" key="2">
    <source>
        <dbReference type="ARBA" id="ARBA00022741"/>
    </source>
</evidence>
<keyword evidence="4" id="KW-0931">ER-Golgi transport</keyword>
<feature type="chain" id="PRO_5042147907" description="Vesicle-fusing ATPase" evidence="5">
    <location>
        <begin position="19"/>
        <end position="509"/>
    </location>
</feature>
<proteinExistence type="inferred from homology"/>